<proteinExistence type="predicted"/>
<keyword evidence="3 5" id="KW-0238">DNA-binding</keyword>
<keyword evidence="2 5" id="KW-0805">Transcription regulation</keyword>
<keyword evidence="4 5" id="KW-0804">Transcription</keyword>
<reference evidence="8" key="1">
    <citation type="submission" date="2021-01" db="UniProtKB">
        <authorList>
            <consortium name="EnsemblPlants"/>
        </authorList>
    </citation>
    <scope>IDENTIFICATION</scope>
</reference>
<feature type="region of interest" description="Disordered" evidence="6">
    <location>
        <begin position="238"/>
        <end position="265"/>
    </location>
</feature>
<dbReference type="Proteomes" id="UP000594263">
    <property type="component" value="Unplaced"/>
</dbReference>
<dbReference type="Gramene" id="Kaladp0008s0476.1.v1.1">
    <property type="protein sequence ID" value="Kaladp0008s0476.1.v1.1"/>
    <property type="gene ID" value="Kaladp0008s0476.v1.1"/>
</dbReference>
<dbReference type="InterPro" id="IPR039605">
    <property type="entry name" value="AHL"/>
</dbReference>
<protein>
    <recommendedName>
        <fullName evidence="5">AT-hook motif nuclear-localized protein</fullName>
    </recommendedName>
</protein>
<comment type="function">
    <text evidence="1 5">Transcription factor that specifically binds AT-rich DNA sequences related to the nuclear matrix attachment regions (MARs).</text>
</comment>
<organism evidence="8 9">
    <name type="scientific">Kalanchoe fedtschenkoi</name>
    <name type="common">Lavender scallops</name>
    <name type="synonym">South American air plant</name>
    <dbReference type="NCBI Taxonomy" id="63787"/>
    <lineage>
        <taxon>Eukaryota</taxon>
        <taxon>Viridiplantae</taxon>
        <taxon>Streptophyta</taxon>
        <taxon>Embryophyta</taxon>
        <taxon>Tracheophyta</taxon>
        <taxon>Spermatophyta</taxon>
        <taxon>Magnoliopsida</taxon>
        <taxon>eudicotyledons</taxon>
        <taxon>Gunneridae</taxon>
        <taxon>Pentapetalae</taxon>
        <taxon>Saxifragales</taxon>
        <taxon>Crassulaceae</taxon>
        <taxon>Kalanchoe</taxon>
    </lineage>
</organism>
<evidence type="ECO:0000313" key="9">
    <source>
        <dbReference type="Proteomes" id="UP000594263"/>
    </source>
</evidence>
<name>A0A7N0SW86_KALFE</name>
<evidence type="ECO:0000259" key="7">
    <source>
        <dbReference type="PROSITE" id="PS51742"/>
    </source>
</evidence>
<dbReference type="OMA" id="PMAPRME"/>
<evidence type="ECO:0000256" key="4">
    <source>
        <dbReference type="ARBA" id="ARBA00023163"/>
    </source>
</evidence>
<dbReference type="EnsemblPlants" id="Kaladp0008s0476.1.v1.1">
    <property type="protein sequence ID" value="Kaladp0008s0476.1.v1.1"/>
    <property type="gene ID" value="Kaladp0008s0476.v1.1"/>
</dbReference>
<dbReference type="InterPro" id="IPR017956">
    <property type="entry name" value="AT_hook_DNA-bd_motif"/>
</dbReference>
<dbReference type="PANTHER" id="PTHR31500:SF56">
    <property type="entry name" value="AT-HOOK MOTIF NUCLEAR-LOCALIZED PROTEIN"/>
    <property type="match status" value="1"/>
</dbReference>
<sequence>MEVKAYPPGPAEPELAVSGGGGSGEVNGGNHHVSGESAPTKRKRGRPKKTPGQAHEQPDMVTLMGFPSPTQSDPPVKRGRGRPKGSTSKPRFVPVTPPPGFGGEVFVYGVDLTPHVLTIYPGEDVHGRILSFAQNGSRAINVLACHGPVSCISICSPGSNGGMIYEGLFEILTLNGNFSCTENEGSYRRIGMLTATLAKPNGDVFGGCVSGPIVAAGLIQVRRPQETQFRNYSVTHFPEATPPPSAQGHVTVAKSGDHDHCQEAGQDYVVPPQPVSMNNGPIAPIVGHPNGHQAPVPVTGVTASPQPNESPLDNTSTSVSDHQ</sequence>
<evidence type="ECO:0000313" key="8">
    <source>
        <dbReference type="EnsemblPlants" id="Kaladp0008s0476.1.v1.1"/>
    </source>
</evidence>
<dbReference type="SUPFAM" id="SSF117856">
    <property type="entry name" value="AF0104/ALDC/Ptd012-like"/>
    <property type="match status" value="1"/>
</dbReference>
<feature type="compositionally biased region" description="Basic residues" evidence="6">
    <location>
        <begin position="40"/>
        <end position="49"/>
    </location>
</feature>
<dbReference type="Pfam" id="PF03479">
    <property type="entry name" value="PCC"/>
    <property type="match status" value="1"/>
</dbReference>
<accession>A0A7N0SW86</accession>
<feature type="region of interest" description="Disordered" evidence="6">
    <location>
        <begin position="287"/>
        <end position="323"/>
    </location>
</feature>
<dbReference type="SMART" id="SM00384">
    <property type="entry name" value="AT_hook"/>
    <property type="match status" value="2"/>
</dbReference>
<dbReference type="PROSITE" id="PS51742">
    <property type="entry name" value="PPC"/>
    <property type="match status" value="1"/>
</dbReference>
<feature type="compositionally biased region" description="Gly residues" evidence="6">
    <location>
        <begin position="18"/>
        <end position="27"/>
    </location>
</feature>
<evidence type="ECO:0000256" key="5">
    <source>
        <dbReference type="RuleBase" id="RU367031"/>
    </source>
</evidence>
<evidence type="ECO:0000256" key="3">
    <source>
        <dbReference type="ARBA" id="ARBA00023125"/>
    </source>
</evidence>
<dbReference type="InterPro" id="IPR005175">
    <property type="entry name" value="PPC_dom"/>
</dbReference>
<feature type="region of interest" description="Disordered" evidence="6">
    <location>
        <begin position="1"/>
        <end position="96"/>
    </location>
</feature>
<evidence type="ECO:0000256" key="2">
    <source>
        <dbReference type="ARBA" id="ARBA00023015"/>
    </source>
</evidence>
<dbReference type="GO" id="GO:0003680">
    <property type="term" value="F:minor groove of adenine-thymine-rich DNA binding"/>
    <property type="evidence" value="ECO:0007669"/>
    <property type="project" value="UniProtKB-UniRule"/>
</dbReference>
<keyword evidence="5" id="KW-0539">Nucleus</keyword>
<dbReference type="AlphaFoldDB" id="A0A7N0SW86"/>
<evidence type="ECO:0000256" key="6">
    <source>
        <dbReference type="SAM" id="MobiDB-lite"/>
    </source>
</evidence>
<evidence type="ECO:0000256" key="1">
    <source>
        <dbReference type="ARBA" id="ARBA00003687"/>
    </source>
</evidence>
<dbReference type="CDD" id="cd11378">
    <property type="entry name" value="DUF296"/>
    <property type="match status" value="1"/>
</dbReference>
<feature type="domain" description="PPC" evidence="7">
    <location>
        <begin position="109"/>
        <end position="249"/>
    </location>
</feature>
<comment type="domain">
    <text evidence="5">The PPC domain mediates interactions between AHL proteins.</text>
</comment>
<dbReference type="GO" id="GO:0005634">
    <property type="term" value="C:nucleus"/>
    <property type="evidence" value="ECO:0007669"/>
    <property type="project" value="UniProtKB-SubCell"/>
</dbReference>
<comment type="subcellular location">
    <subcellularLocation>
        <location evidence="5">Nucleus</location>
    </subcellularLocation>
</comment>
<dbReference type="Gene3D" id="3.30.1330.80">
    <property type="entry name" value="Hypothetical protein, similar to alpha- acetolactate decarboxylase, domain 2"/>
    <property type="match status" value="1"/>
</dbReference>
<feature type="compositionally biased region" description="Polar residues" evidence="6">
    <location>
        <begin position="301"/>
        <end position="323"/>
    </location>
</feature>
<dbReference type="PANTHER" id="PTHR31500">
    <property type="entry name" value="AT-HOOK MOTIF NUCLEAR-LOCALIZED PROTEIN 9"/>
    <property type="match status" value="1"/>
</dbReference>
<keyword evidence="9" id="KW-1185">Reference proteome</keyword>